<name>A0ACB8TU31_9APHY</name>
<accession>A0ACB8TU31</accession>
<comment type="caution">
    <text evidence="1">The sequence shown here is derived from an EMBL/GenBank/DDBJ whole genome shotgun (WGS) entry which is preliminary data.</text>
</comment>
<proteinExistence type="predicted"/>
<dbReference type="EMBL" id="MU274932">
    <property type="protein sequence ID" value="KAI0085344.1"/>
    <property type="molecule type" value="Genomic_DNA"/>
</dbReference>
<dbReference type="Proteomes" id="UP001055072">
    <property type="component" value="Unassembled WGS sequence"/>
</dbReference>
<protein>
    <submittedName>
        <fullName evidence="1">Uncharacterized protein</fullName>
    </submittedName>
</protein>
<gene>
    <name evidence="1" type="ORF">BDY19DRAFT_996877</name>
</gene>
<evidence type="ECO:0000313" key="2">
    <source>
        <dbReference type="Proteomes" id="UP001055072"/>
    </source>
</evidence>
<keyword evidence="2" id="KW-1185">Reference proteome</keyword>
<organism evidence="1 2">
    <name type="scientific">Irpex rosettiformis</name>
    <dbReference type="NCBI Taxonomy" id="378272"/>
    <lineage>
        <taxon>Eukaryota</taxon>
        <taxon>Fungi</taxon>
        <taxon>Dikarya</taxon>
        <taxon>Basidiomycota</taxon>
        <taxon>Agaricomycotina</taxon>
        <taxon>Agaricomycetes</taxon>
        <taxon>Polyporales</taxon>
        <taxon>Irpicaceae</taxon>
        <taxon>Irpex</taxon>
    </lineage>
</organism>
<sequence length="83" mass="8469">MPRTNQYSSRWGGPPPSTLLPLGWLTAIDVLVSAVCLTGAPNSLVVFTITASASATSSIGSSTPSATDPMFPDRFSGGVVGEI</sequence>
<reference evidence="1" key="1">
    <citation type="journal article" date="2021" name="Environ. Microbiol.">
        <title>Gene family expansions and transcriptome signatures uncover fungal adaptations to wood decay.</title>
        <authorList>
            <person name="Hage H."/>
            <person name="Miyauchi S."/>
            <person name="Viragh M."/>
            <person name="Drula E."/>
            <person name="Min B."/>
            <person name="Chaduli D."/>
            <person name="Navarro D."/>
            <person name="Favel A."/>
            <person name="Norest M."/>
            <person name="Lesage-Meessen L."/>
            <person name="Balint B."/>
            <person name="Merenyi Z."/>
            <person name="de Eugenio L."/>
            <person name="Morin E."/>
            <person name="Martinez A.T."/>
            <person name="Baldrian P."/>
            <person name="Stursova M."/>
            <person name="Martinez M.J."/>
            <person name="Novotny C."/>
            <person name="Magnuson J.K."/>
            <person name="Spatafora J.W."/>
            <person name="Maurice S."/>
            <person name="Pangilinan J."/>
            <person name="Andreopoulos W."/>
            <person name="LaButti K."/>
            <person name="Hundley H."/>
            <person name="Na H."/>
            <person name="Kuo A."/>
            <person name="Barry K."/>
            <person name="Lipzen A."/>
            <person name="Henrissat B."/>
            <person name="Riley R."/>
            <person name="Ahrendt S."/>
            <person name="Nagy L.G."/>
            <person name="Grigoriev I.V."/>
            <person name="Martin F."/>
            <person name="Rosso M.N."/>
        </authorList>
    </citation>
    <scope>NUCLEOTIDE SEQUENCE</scope>
    <source>
        <strain evidence="1">CBS 384.51</strain>
    </source>
</reference>
<evidence type="ECO:0000313" key="1">
    <source>
        <dbReference type="EMBL" id="KAI0085344.1"/>
    </source>
</evidence>